<gene>
    <name evidence="2" type="ORF">SVIM_LOCUS299078</name>
</gene>
<reference evidence="2" key="1">
    <citation type="submission" date="2019-03" db="EMBL/GenBank/DDBJ databases">
        <authorList>
            <person name="Mank J."/>
            <person name="Almeida P."/>
        </authorList>
    </citation>
    <scope>NUCLEOTIDE SEQUENCE</scope>
    <source>
        <strain evidence="2">78183</strain>
    </source>
</reference>
<accession>A0A6N2MFW5</accession>
<keyword evidence="1" id="KW-0812">Transmembrane</keyword>
<protein>
    <submittedName>
        <fullName evidence="2">Uncharacterized protein</fullName>
    </submittedName>
</protein>
<dbReference type="AlphaFoldDB" id="A0A6N2MFW5"/>
<proteinExistence type="predicted"/>
<keyword evidence="1" id="KW-0472">Membrane</keyword>
<evidence type="ECO:0000313" key="2">
    <source>
        <dbReference type="EMBL" id="VFU46896.1"/>
    </source>
</evidence>
<sequence length="63" mass="7004">MLKQSEDSEQLIKGNERRYAFKNFTLCMLILLVLSTPGWKLDSKALAACLGGLKCQGDVEAEK</sequence>
<name>A0A6N2MFW5_SALVM</name>
<dbReference type="EMBL" id="CAADRP010001652">
    <property type="protein sequence ID" value="VFU46896.1"/>
    <property type="molecule type" value="Genomic_DNA"/>
</dbReference>
<evidence type="ECO:0000256" key="1">
    <source>
        <dbReference type="SAM" id="Phobius"/>
    </source>
</evidence>
<keyword evidence="1" id="KW-1133">Transmembrane helix</keyword>
<feature type="transmembrane region" description="Helical" evidence="1">
    <location>
        <begin position="20"/>
        <end position="39"/>
    </location>
</feature>
<organism evidence="2">
    <name type="scientific">Salix viminalis</name>
    <name type="common">Common osier</name>
    <name type="synonym">Basket willow</name>
    <dbReference type="NCBI Taxonomy" id="40686"/>
    <lineage>
        <taxon>Eukaryota</taxon>
        <taxon>Viridiplantae</taxon>
        <taxon>Streptophyta</taxon>
        <taxon>Embryophyta</taxon>
        <taxon>Tracheophyta</taxon>
        <taxon>Spermatophyta</taxon>
        <taxon>Magnoliopsida</taxon>
        <taxon>eudicotyledons</taxon>
        <taxon>Gunneridae</taxon>
        <taxon>Pentapetalae</taxon>
        <taxon>rosids</taxon>
        <taxon>fabids</taxon>
        <taxon>Malpighiales</taxon>
        <taxon>Salicaceae</taxon>
        <taxon>Saliceae</taxon>
        <taxon>Salix</taxon>
    </lineage>
</organism>